<dbReference type="PANTHER" id="PTHR42981">
    <property type="entry name" value="PYRUVATE DEHYDROGENASE [UBIQUINONE]"/>
    <property type="match status" value="1"/>
</dbReference>
<evidence type="ECO:0000259" key="6">
    <source>
        <dbReference type="Pfam" id="PF02776"/>
    </source>
</evidence>
<evidence type="ECO:0000313" key="8">
    <source>
        <dbReference type="Proteomes" id="UP000262073"/>
    </source>
</evidence>
<evidence type="ECO:0000256" key="3">
    <source>
        <dbReference type="RuleBase" id="RU362132"/>
    </source>
</evidence>
<feature type="domain" description="Thiamine pyrophosphate enzyme TPP-binding" evidence="5">
    <location>
        <begin position="377"/>
        <end position="523"/>
    </location>
</feature>
<keyword evidence="7" id="KW-0670">Pyruvate</keyword>
<dbReference type="EMBL" id="CP031769">
    <property type="protein sequence ID" value="AXR06915.1"/>
    <property type="molecule type" value="Genomic_DNA"/>
</dbReference>
<dbReference type="GO" id="GO:0000287">
    <property type="term" value="F:magnesium ion binding"/>
    <property type="evidence" value="ECO:0007669"/>
    <property type="project" value="InterPro"/>
</dbReference>
<dbReference type="Pfam" id="PF00205">
    <property type="entry name" value="TPP_enzyme_M"/>
    <property type="match status" value="1"/>
</dbReference>
<dbReference type="GO" id="GO:0003824">
    <property type="term" value="F:catalytic activity"/>
    <property type="evidence" value="ECO:0007669"/>
    <property type="project" value="InterPro"/>
</dbReference>
<keyword evidence="7" id="KW-0830">Ubiquinone</keyword>
<dbReference type="Pfam" id="PF02775">
    <property type="entry name" value="TPP_enzyme_C"/>
    <property type="match status" value="1"/>
</dbReference>
<dbReference type="KEGG" id="salm:D0Y50_11440"/>
<keyword evidence="2 3" id="KW-0786">Thiamine pyrophosphate</keyword>
<comment type="similarity">
    <text evidence="1 3">Belongs to the TPP enzyme family.</text>
</comment>
<dbReference type="InterPro" id="IPR011766">
    <property type="entry name" value="TPP_enzyme_TPP-bd"/>
</dbReference>
<proteinExistence type="inferred from homology"/>
<reference evidence="7 8" key="1">
    <citation type="submission" date="2018-08" db="EMBL/GenBank/DDBJ databases">
        <title>Salinimonas sediminis sp. nov., a piezophilic bacterium isolated from a deep-sea sediment sample from the New Britain Trench.</title>
        <authorList>
            <person name="Cao J."/>
        </authorList>
    </citation>
    <scope>NUCLEOTIDE SEQUENCE [LARGE SCALE GENOMIC DNA]</scope>
    <source>
        <strain evidence="7 8">N102</strain>
    </source>
</reference>
<dbReference type="InterPro" id="IPR000399">
    <property type="entry name" value="TPP-bd_CS"/>
</dbReference>
<dbReference type="AlphaFoldDB" id="A0A346NN08"/>
<accession>A0A346NN08</accession>
<dbReference type="RefSeq" id="WP_117317052.1">
    <property type="nucleotide sequence ID" value="NZ_CP031769.1"/>
</dbReference>
<dbReference type="Gene3D" id="3.40.50.1220">
    <property type="entry name" value="TPP-binding domain"/>
    <property type="match status" value="1"/>
</dbReference>
<dbReference type="GO" id="GO:0019752">
    <property type="term" value="P:carboxylic acid metabolic process"/>
    <property type="evidence" value="ECO:0007669"/>
    <property type="project" value="UniProtKB-ARBA"/>
</dbReference>
<dbReference type="SUPFAM" id="SSF52518">
    <property type="entry name" value="Thiamin diphosphate-binding fold (THDP-binding)"/>
    <property type="match status" value="2"/>
</dbReference>
<dbReference type="PANTHER" id="PTHR42981:SF2">
    <property type="entry name" value="PYRUVATE DEHYDROGENASE [UBIQUINONE]"/>
    <property type="match status" value="1"/>
</dbReference>
<dbReference type="InterPro" id="IPR047211">
    <property type="entry name" value="POXB-like"/>
</dbReference>
<dbReference type="InterPro" id="IPR029035">
    <property type="entry name" value="DHS-like_NAD/FAD-binding_dom"/>
</dbReference>
<keyword evidence="8" id="KW-1185">Reference proteome</keyword>
<evidence type="ECO:0000259" key="4">
    <source>
        <dbReference type="Pfam" id="PF00205"/>
    </source>
</evidence>
<organism evidence="7 8">
    <name type="scientific">Salinimonas sediminis</name>
    <dbReference type="NCBI Taxonomy" id="2303538"/>
    <lineage>
        <taxon>Bacteria</taxon>
        <taxon>Pseudomonadati</taxon>
        <taxon>Pseudomonadota</taxon>
        <taxon>Gammaproteobacteria</taxon>
        <taxon>Alteromonadales</taxon>
        <taxon>Alteromonadaceae</taxon>
        <taxon>Alteromonas/Salinimonas group</taxon>
        <taxon>Salinimonas</taxon>
    </lineage>
</organism>
<evidence type="ECO:0000256" key="2">
    <source>
        <dbReference type="ARBA" id="ARBA00023052"/>
    </source>
</evidence>
<dbReference type="InterPro" id="IPR047212">
    <property type="entry name" value="TPP_POXB-like"/>
</dbReference>
<dbReference type="SUPFAM" id="SSF52467">
    <property type="entry name" value="DHS-like NAD/FAD-binding domain"/>
    <property type="match status" value="1"/>
</dbReference>
<dbReference type="Gene3D" id="3.40.50.970">
    <property type="match status" value="2"/>
</dbReference>
<dbReference type="CDD" id="cd02014">
    <property type="entry name" value="TPP_POX"/>
    <property type="match status" value="1"/>
</dbReference>
<dbReference type="GO" id="GO:0030976">
    <property type="term" value="F:thiamine pyrophosphate binding"/>
    <property type="evidence" value="ECO:0007669"/>
    <property type="project" value="InterPro"/>
</dbReference>
<evidence type="ECO:0000313" key="7">
    <source>
        <dbReference type="EMBL" id="AXR06915.1"/>
    </source>
</evidence>
<evidence type="ECO:0000256" key="1">
    <source>
        <dbReference type="ARBA" id="ARBA00007812"/>
    </source>
</evidence>
<dbReference type="InterPro" id="IPR012001">
    <property type="entry name" value="Thiamin_PyroP_enz_TPP-bd_dom"/>
</dbReference>
<dbReference type="InterPro" id="IPR012000">
    <property type="entry name" value="Thiamin_PyroP_enz_cen_dom"/>
</dbReference>
<dbReference type="PROSITE" id="PS00187">
    <property type="entry name" value="TPP_ENZYMES"/>
    <property type="match status" value="1"/>
</dbReference>
<dbReference type="Proteomes" id="UP000262073">
    <property type="component" value="Chromosome"/>
</dbReference>
<gene>
    <name evidence="7" type="ORF">D0Y50_11440</name>
</gene>
<protein>
    <submittedName>
        <fullName evidence="7">Ubiquinone-dependent pyruvate dehydrogenase</fullName>
    </submittedName>
</protein>
<feature type="domain" description="Thiamine pyrophosphate enzyme central" evidence="4">
    <location>
        <begin position="189"/>
        <end position="315"/>
    </location>
</feature>
<dbReference type="OrthoDB" id="9785953at2"/>
<feature type="domain" description="Thiamine pyrophosphate enzyme N-terminal TPP-binding" evidence="6">
    <location>
        <begin position="4"/>
        <end position="119"/>
    </location>
</feature>
<dbReference type="InterPro" id="IPR029061">
    <property type="entry name" value="THDP-binding"/>
</dbReference>
<sequence>MTQTVSHIITDALIQAGAKHCYGIVGDTINHFTNAISQSSLKWISVRHEEVAGFAAGAEAYMTQQLAVCAGACGPGSLHFINGIYESHRNGAPVVFIATNVDRNEEGFQFPQEVDQKKIYEQYSVFCERVSHPSQARRVVTMAAQAALAKGGVSVVVVNGDVFKEKVDDSLAWRTTISRPVVVPEKDDVEALAKLINEHEKITVYAGIGARRAPHHLIELAQKIKAPLVHTTKAKEFFEADNPCNAGMTGILGNKAGMQAMNEAQLVLCFGTDFAYTQFWPERAIIVQIDTNPANLGKRAPITMGLVGDAADTAEILLPLVSEKTTTRHLNAALTQFDDDHKGYAESGESTENLIHPQTLAQRIDHFAQEDAIFTADGGSPMVWMLRHIRANGQRRFLSSLSHGTMANAYPQALGIANAFPQKQVIALCGDGGMTMLMGDLLTLVQHKLPVKLVIFNNSSLGFVEMEQRVEGMLDAYTELKNPDFSAVAQACGLKGWKVDKLSQLDSAIEQWLASDGPAILDVAVNRMELVMPPEIEFNQVASTAMFGMKAVLNGRTDEVVSLIKDNFIR</sequence>
<evidence type="ECO:0000259" key="5">
    <source>
        <dbReference type="Pfam" id="PF02775"/>
    </source>
</evidence>
<dbReference type="Pfam" id="PF02776">
    <property type="entry name" value="TPP_enzyme_N"/>
    <property type="match status" value="1"/>
</dbReference>
<name>A0A346NN08_9ALTE</name>